<proteinExistence type="predicted"/>
<protein>
    <submittedName>
        <fullName evidence="3">Uncharacterized protein</fullName>
    </submittedName>
</protein>
<keyword evidence="5" id="KW-1185">Reference proteome</keyword>
<dbReference type="AlphaFoldDB" id="A0A6J5W3P1"/>
<name>A0A6J5W3P1_PRUAR</name>
<evidence type="ECO:0000313" key="5">
    <source>
        <dbReference type="Proteomes" id="UP000507245"/>
    </source>
</evidence>
<evidence type="ECO:0000256" key="1">
    <source>
        <dbReference type="SAM" id="MobiDB-lite"/>
    </source>
</evidence>
<reference evidence="3 4" key="2">
    <citation type="submission" date="2020-05" db="EMBL/GenBank/DDBJ databases">
        <authorList>
            <person name="Campoy J."/>
            <person name="Schneeberger K."/>
            <person name="Spophaly S."/>
        </authorList>
    </citation>
    <scope>NUCLEOTIDE SEQUENCE [LARGE SCALE GENOMIC DNA]</scope>
    <source>
        <strain evidence="3">PruArmRojPasFocal</strain>
    </source>
</reference>
<evidence type="ECO:0000313" key="2">
    <source>
        <dbReference type="EMBL" id="CAB4264263.1"/>
    </source>
</evidence>
<reference evidence="5" key="1">
    <citation type="journal article" date="2020" name="Genome Biol.">
        <title>Gamete binning: chromosome-level and haplotype-resolved genome assembly enabled by high-throughput single-cell sequencing of gamete genomes.</title>
        <authorList>
            <person name="Campoy J.A."/>
            <person name="Sun H."/>
            <person name="Goel M."/>
            <person name="Jiao W.-B."/>
            <person name="Folz-Donahue K."/>
            <person name="Wang N."/>
            <person name="Rubio M."/>
            <person name="Liu C."/>
            <person name="Kukat C."/>
            <person name="Ruiz D."/>
            <person name="Huettel B."/>
            <person name="Schneeberger K."/>
        </authorList>
    </citation>
    <scope>NUCLEOTIDE SEQUENCE [LARGE SCALE GENOMIC DNA]</scope>
    <source>
        <strain evidence="5">cv. Rojo Pasion</strain>
    </source>
</reference>
<dbReference type="Proteomes" id="UP000507245">
    <property type="component" value="Unassembled WGS sequence"/>
</dbReference>
<evidence type="ECO:0000313" key="4">
    <source>
        <dbReference type="Proteomes" id="UP000507222"/>
    </source>
</evidence>
<gene>
    <name evidence="2" type="ORF">CURHAP_LOCUS5972</name>
    <name evidence="3" type="ORF">ORAREDHAP_LOCUS6020</name>
</gene>
<dbReference type="EMBL" id="CAEKKB010000001">
    <property type="protein sequence ID" value="CAB4294881.1"/>
    <property type="molecule type" value="Genomic_DNA"/>
</dbReference>
<feature type="compositionally biased region" description="Basic and acidic residues" evidence="1">
    <location>
        <begin position="1"/>
        <end position="15"/>
    </location>
</feature>
<feature type="region of interest" description="Disordered" evidence="1">
    <location>
        <begin position="1"/>
        <end position="24"/>
    </location>
</feature>
<accession>A0A6J5W3P1</accession>
<sequence>MAQCVKKEDDPERPKPHYLPKKQEQNIPGFSLTAKDFAATPFLRETNPTSQTCDFMSVIALALIALFLKY</sequence>
<evidence type="ECO:0000313" key="3">
    <source>
        <dbReference type="EMBL" id="CAB4294881.1"/>
    </source>
</evidence>
<organism evidence="3 5">
    <name type="scientific">Prunus armeniaca</name>
    <name type="common">Apricot</name>
    <name type="synonym">Armeniaca vulgaris</name>
    <dbReference type="NCBI Taxonomy" id="36596"/>
    <lineage>
        <taxon>Eukaryota</taxon>
        <taxon>Viridiplantae</taxon>
        <taxon>Streptophyta</taxon>
        <taxon>Embryophyta</taxon>
        <taxon>Tracheophyta</taxon>
        <taxon>Spermatophyta</taxon>
        <taxon>Magnoliopsida</taxon>
        <taxon>eudicotyledons</taxon>
        <taxon>Gunneridae</taxon>
        <taxon>Pentapetalae</taxon>
        <taxon>rosids</taxon>
        <taxon>fabids</taxon>
        <taxon>Rosales</taxon>
        <taxon>Rosaceae</taxon>
        <taxon>Amygdaloideae</taxon>
        <taxon>Amygdaleae</taxon>
        <taxon>Prunus</taxon>
    </lineage>
</organism>
<dbReference type="Proteomes" id="UP000507222">
    <property type="component" value="Unassembled WGS sequence"/>
</dbReference>
<dbReference type="EMBL" id="CAEKDK010000001">
    <property type="protein sequence ID" value="CAB4264263.1"/>
    <property type="molecule type" value="Genomic_DNA"/>
</dbReference>